<dbReference type="PROSITE" id="PS50011">
    <property type="entry name" value="PROTEIN_KINASE_DOM"/>
    <property type="match status" value="1"/>
</dbReference>
<dbReference type="InterPro" id="IPR011009">
    <property type="entry name" value="Kinase-like_dom_sf"/>
</dbReference>
<dbReference type="HOGENOM" id="CLU_044121_2_1_1"/>
<feature type="domain" description="Protein kinase" evidence="1">
    <location>
        <begin position="48"/>
        <end position="364"/>
    </location>
</feature>
<dbReference type="SUPFAM" id="SSF56112">
    <property type="entry name" value="Protein kinase-like (PK-like)"/>
    <property type="match status" value="1"/>
</dbReference>
<sequence>MPDLIPIYDPSKLLDSELFWRDHQALLQNRGYMLRPRYHPQWVPSWIGKRKKLIKCEDYRPVMNARKVLDAVRTCDKMKVIIKRVKANTEEIPIGCYFSSDLLRKNPRNHCVQILDVIPLPDNDDEALIVMPFLRRFYLPPFEYKSEYIEAVNQLLEGLVFMHEHNVSHMDACLLNIMMDASQLIPRSFHFASQFTHDGVTGGVFEFKDRRDVAPVPYYFIDFGLSSRFASFEKRGVFTGRVGQDRTVPEFSETVPWDPFKVDIYQLGGVFAEIESEYVGLDFLHPLVVSMRQTDPTERPDASGVLEHFLKLISTLSPDDLNTEVWRHEDVYMGERNKRRREPRPKRRPLKSLLNKLIGHFGET</sequence>
<reference evidence="2 3" key="1">
    <citation type="submission" date="2014-06" db="EMBL/GenBank/DDBJ databases">
        <title>Evolutionary Origins and Diversification of the Mycorrhizal Mutualists.</title>
        <authorList>
            <consortium name="DOE Joint Genome Institute"/>
            <consortium name="Mycorrhizal Genomics Consortium"/>
            <person name="Kohler A."/>
            <person name="Kuo A."/>
            <person name="Nagy L.G."/>
            <person name="Floudas D."/>
            <person name="Copeland A."/>
            <person name="Barry K.W."/>
            <person name="Cichocki N."/>
            <person name="Veneault-Fourrey C."/>
            <person name="LaButti K."/>
            <person name="Lindquist E.A."/>
            <person name="Lipzen A."/>
            <person name="Lundell T."/>
            <person name="Morin E."/>
            <person name="Murat C."/>
            <person name="Riley R."/>
            <person name="Ohm R."/>
            <person name="Sun H."/>
            <person name="Tunlid A."/>
            <person name="Henrissat B."/>
            <person name="Grigoriev I.V."/>
            <person name="Hibbett D.S."/>
            <person name="Martin F."/>
        </authorList>
    </citation>
    <scope>NUCLEOTIDE SEQUENCE [LARGE SCALE GENOMIC DNA]</scope>
    <source>
        <strain evidence="2 3">SS14</strain>
    </source>
</reference>
<proteinExistence type="predicted"/>
<organism evidence="2 3">
    <name type="scientific">Sphaerobolus stellatus (strain SS14)</name>
    <dbReference type="NCBI Taxonomy" id="990650"/>
    <lineage>
        <taxon>Eukaryota</taxon>
        <taxon>Fungi</taxon>
        <taxon>Dikarya</taxon>
        <taxon>Basidiomycota</taxon>
        <taxon>Agaricomycotina</taxon>
        <taxon>Agaricomycetes</taxon>
        <taxon>Phallomycetidae</taxon>
        <taxon>Geastrales</taxon>
        <taxon>Sphaerobolaceae</taxon>
        <taxon>Sphaerobolus</taxon>
    </lineage>
</organism>
<dbReference type="Gene3D" id="1.10.510.10">
    <property type="entry name" value="Transferase(Phosphotransferase) domain 1"/>
    <property type="match status" value="1"/>
</dbReference>
<dbReference type="Proteomes" id="UP000054279">
    <property type="component" value="Unassembled WGS sequence"/>
</dbReference>
<protein>
    <recommendedName>
        <fullName evidence="1">Protein kinase domain-containing protein</fullName>
    </recommendedName>
</protein>
<name>A0A0C9U7R3_SPHS4</name>
<evidence type="ECO:0000313" key="3">
    <source>
        <dbReference type="Proteomes" id="UP000054279"/>
    </source>
</evidence>
<evidence type="ECO:0000259" key="1">
    <source>
        <dbReference type="PROSITE" id="PS50011"/>
    </source>
</evidence>
<dbReference type="AlphaFoldDB" id="A0A0C9U7R3"/>
<dbReference type="EMBL" id="KN837155">
    <property type="protein sequence ID" value="KIJ39033.1"/>
    <property type="molecule type" value="Genomic_DNA"/>
</dbReference>
<dbReference type="SMART" id="SM00220">
    <property type="entry name" value="S_TKc"/>
    <property type="match status" value="1"/>
</dbReference>
<dbReference type="GO" id="GO:0004672">
    <property type="term" value="F:protein kinase activity"/>
    <property type="evidence" value="ECO:0007669"/>
    <property type="project" value="InterPro"/>
</dbReference>
<gene>
    <name evidence="2" type="ORF">M422DRAFT_32892</name>
</gene>
<accession>A0A0C9U7R3</accession>
<dbReference type="GO" id="GO:0005524">
    <property type="term" value="F:ATP binding"/>
    <property type="evidence" value="ECO:0007669"/>
    <property type="project" value="InterPro"/>
</dbReference>
<dbReference type="InterPro" id="IPR000719">
    <property type="entry name" value="Prot_kinase_dom"/>
</dbReference>
<dbReference type="OrthoDB" id="5987198at2759"/>
<keyword evidence="3" id="KW-1185">Reference proteome</keyword>
<evidence type="ECO:0000313" key="2">
    <source>
        <dbReference type="EMBL" id="KIJ39033.1"/>
    </source>
</evidence>